<organism evidence="3">
    <name type="scientific">Clastoptera arizonana</name>
    <name type="common">Arizona spittle bug</name>
    <dbReference type="NCBI Taxonomy" id="38151"/>
    <lineage>
        <taxon>Eukaryota</taxon>
        <taxon>Metazoa</taxon>
        <taxon>Ecdysozoa</taxon>
        <taxon>Arthropoda</taxon>
        <taxon>Hexapoda</taxon>
        <taxon>Insecta</taxon>
        <taxon>Pterygota</taxon>
        <taxon>Neoptera</taxon>
        <taxon>Paraneoptera</taxon>
        <taxon>Hemiptera</taxon>
        <taxon>Auchenorrhyncha</taxon>
        <taxon>Cercopoidea</taxon>
        <taxon>Clastopteridae</taxon>
        <taxon>Clastoptera</taxon>
    </lineage>
</organism>
<evidence type="ECO:0000259" key="1">
    <source>
        <dbReference type="PROSITE" id="PS51212"/>
    </source>
</evidence>
<proteinExistence type="predicted"/>
<protein>
    <recommendedName>
        <fullName evidence="4">GH16 domain-containing protein</fullName>
    </recommendedName>
</protein>
<dbReference type="SUPFAM" id="SSF49899">
    <property type="entry name" value="Concanavalin A-like lectins/glucanases"/>
    <property type="match status" value="1"/>
</dbReference>
<dbReference type="GO" id="GO:0004553">
    <property type="term" value="F:hydrolase activity, hydrolyzing O-glycosyl compounds"/>
    <property type="evidence" value="ECO:0007669"/>
    <property type="project" value="InterPro"/>
</dbReference>
<dbReference type="SMART" id="SM00321">
    <property type="entry name" value="WSC"/>
    <property type="match status" value="2"/>
</dbReference>
<dbReference type="InterPro" id="IPR013320">
    <property type="entry name" value="ConA-like_dom_sf"/>
</dbReference>
<dbReference type="Pfam" id="PF01822">
    <property type="entry name" value="WSC"/>
    <property type="match status" value="2"/>
</dbReference>
<gene>
    <name evidence="3" type="ORF">g.3710</name>
</gene>
<dbReference type="GO" id="GO:0005975">
    <property type="term" value="P:carbohydrate metabolic process"/>
    <property type="evidence" value="ECO:0007669"/>
    <property type="project" value="InterPro"/>
</dbReference>
<accession>A0A1B6D4X2</accession>
<evidence type="ECO:0000259" key="2">
    <source>
        <dbReference type="PROSITE" id="PS51762"/>
    </source>
</evidence>
<feature type="domain" description="WSC" evidence="1">
    <location>
        <begin position="1"/>
        <end position="87"/>
    </location>
</feature>
<dbReference type="PANTHER" id="PTHR10963">
    <property type="entry name" value="GLYCOSYL HYDROLASE-RELATED"/>
    <property type="match status" value="1"/>
</dbReference>
<dbReference type="Pfam" id="PF00722">
    <property type="entry name" value="Glyco_hydro_16"/>
    <property type="match status" value="1"/>
</dbReference>
<sequence length="493" mass="55004">KEPVNLSQLSNVGIDFGDNLTPERCVAFCFRLGHLYAGLKNITLCQCGDAHLMPVYRGNETECSYFCSGDKYKSCGGENRVNIYGTGITDIPAEGKLVGCFKDDGTERILDGHKVDLEYTNSPRRCVNLCLLLGFKFAGVENSKECFCGDRRPSINLGVGDYNCNMTCSGDAVYNCGGIWKISIYRTAYVVNNPDTTTSTPFETHLNSTVISSGNDVYTSTESSHFQTIQTSIIGEQCELSDTIVNGRKACKGDTIFLETFDNLNTDKWHYVVKIGDTPDYNFVVYNKDEANIHVYDGKLVIKPIFLSDESVKSGKIQLEGCTGLQKTRECSLEAKSYNILPPVQTAKLTTKETFSFRYGVVEIRAKLPHGDWLFPELWLEPTKELYGPDYMSGLIRIAMARGNGDLYLDKQNIGCKLLESGVLMNIDSHIRGRTVLRELDECWSNKFHNYTVIWDPDNISFMVDGEQKNSLLSESQKEKLADIIGFSAGEVS</sequence>
<dbReference type="InterPro" id="IPR002889">
    <property type="entry name" value="WSC_carb-bd"/>
</dbReference>
<dbReference type="PROSITE" id="PS51762">
    <property type="entry name" value="GH16_2"/>
    <property type="match status" value="1"/>
</dbReference>
<dbReference type="AlphaFoldDB" id="A0A1B6D4X2"/>
<feature type="non-terminal residue" evidence="3">
    <location>
        <position position="493"/>
    </location>
</feature>
<feature type="domain" description="GH16" evidence="2">
    <location>
        <begin position="224"/>
        <end position="493"/>
    </location>
</feature>
<evidence type="ECO:0000313" key="3">
    <source>
        <dbReference type="EMBL" id="JAS20696.1"/>
    </source>
</evidence>
<reference evidence="3" key="1">
    <citation type="submission" date="2015-12" db="EMBL/GenBank/DDBJ databases">
        <title>De novo transcriptome assembly of four potential Pierce s Disease insect vectors from Arizona vineyards.</title>
        <authorList>
            <person name="Tassone E.E."/>
        </authorList>
    </citation>
    <scope>NUCLEOTIDE SEQUENCE</scope>
</reference>
<feature type="non-terminal residue" evidence="3">
    <location>
        <position position="1"/>
    </location>
</feature>
<dbReference type="Gene3D" id="2.60.120.200">
    <property type="match status" value="1"/>
</dbReference>
<dbReference type="EMBL" id="GEDC01016602">
    <property type="protein sequence ID" value="JAS20696.1"/>
    <property type="molecule type" value="Transcribed_RNA"/>
</dbReference>
<dbReference type="PROSITE" id="PS51212">
    <property type="entry name" value="WSC"/>
    <property type="match status" value="2"/>
</dbReference>
<name>A0A1B6D4X2_9HEMI</name>
<feature type="domain" description="WSC" evidence="1">
    <location>
        <begin position="94"/>
        <end position="188"/>
    </location>
</feature>
<evidence type="ECO:0008006" key="4">
    <source>
        <dbReference type="Google" id="ProtNLM"/>
    </source>
</evidence>
<dbReference type="InterPro" id="IPR050546">
    <property type="entry name" value="Glycosyl_Hydrlase_16"/>
</dbReference>
<dbReference type="InterPro" id="IPR000757">
    <property type="entry name" value="Beta-glucanase-like"/>
</dbReference>
<dbReference type="PANTHER" id="PTHR10963:SF60">
    <property type="entry name" value="GRAM-NEGATIVE BACTERIA-BINDING PROTEIN 1-RELATED"/>
    <property type="match status" value="1"/>
</dbReference>